<protein>
    <submittedName>
        <fullName evidence="5">Acyl-CoA thioesterase</fullName>
    </submittedName>
</protein>
<accession>A0A2W5FLR5</accession>
<dbReference type="Pfam" id="PF03061">
    <property type="entry name" value="4HBT"/>
    <property type="match status" value="1"/>
</dbReference>
<comment type="similarity">
    <text evidence="1">Belongs to the acyl coenzyme A hydrolase family.</text>
</comment>
<dbReference type="CDD" id="cd03442">
    <property type="entry name" value="BFIT_BACH"/>
    <property type="match status" value="1"/>
</dbReference>
<dbReference type="EMBL" id="QFOT01000112">
    <property type="protein sequence ID" value="PZP54750.1"/>
    <property type="molecule type" value="Genomic_DNA"/>
</dbReference>
<gene>
    <name evidence="5" type="ORF">DI586_08950</name>
</gene>
<evidence type="ECO:0000259" key="4">
    <source>
        <dbReference type="PROSITE" id="PS51770"/>
    </source>
</evidence>
<dbReference type="Proteomes" id="UP000249739">
    <property type="component" value="Unassembled WGS sequence"/>
</dbReference>
<dbReference type="PANTHER" id="PTHR11049:SF5">
    <property type="entry name" value="ACYL-COA THIOESTER HYDROLASE YCIA"/>
    <property type="match status" value="1"/>
</dbReference>
<evidence type="ECO:0000256" key="3">
    <source>
        <dbReference type="PROSITE-ProRule" id="PRU01106"/>
    </source>
</evidence>
<dbReference type="PANTHER" id="PTHR11049">
    <property type="entry name" value="ACYL COENZYME A THIOESTER HYDROLASE"/>
    <property type="match status" value="1"/>
</dbReference>
<feature type="domain" description="HotDog ACOT-type" evidence="4">
    <location>
        <begin position="9"/>
        <end position="121"/>
    </location>
</feature>
<comment type="caution">
    <text evidence="5">The sequence shown here is derived from an EMBL/GenBank/DDBJ whole genome shotgun (WGS) entry which is preliminary data.</text>
</comment>
<dbReference type="PROSITE" id="PS51770">
    <property type="entry name" value="HOTDOG_ACOT"/>
    <property type="match status" value="1"/>
</dbReference>
<dbReference type="GO" id="GO:0052816">
    <property type="term" value="F:long-chain fatty acyl-CoA hydrolase activity"/>
    <property type="evidence" value="ECO:0007669"/>
    <property type="project" value="TreeGrafter"/>
</dbReference>
<evidence type="ECO:0000256" key="1">
    <source>
        <dbReference type="ARBA" id="ARBA00010458"/>
    </source>
</evidence>
<dbReference type="InterPro" id="IPR006683">
    <property type="entry name" value="Thioestr_dom"/>
</dbReference>
<name>A0A2W5FLR5_9BACT</name>
<dbReference type="GO" id="GO:0005829">
    <property type="term" value="C:cytosol"/>
    <property type="evidence" value="ECO:0007669"/>
    <property type="project" value="TreeGrafter"/>
</dbReference>
<evidence type="ECO:0000313" key="5">
    <source>
        <dbReference type="EMBL" id="PZP54750.1"/>
    </source>
</evidence>
<keyword evidence="2 3" id="KW-0378">Hydrolase</keyword>
<dbReference type="InterPro" id="IPR029069">
    <property type="entry name" value="HotDog_dom_sf"/>
</dbReference>
<dbReference type="GO" id="GO:0009062">
    <property type="term" value="P:fatty acid catabolic process"/>
    <property type="evidence" value="ECO:0007669"/>
    <property type="project" value="TreeGrafter"/>
</dbReference>
<dbReference type="InterPro" id="IPR033120">
    <property type="entry name" value="HOTDOG_ACOT"/>
</dbReference>
<proteinExistence type="inferred from homology"/>
<evidence type="ECO:0000256" key="2">
    <source>
        <dbReference type="ARBA" id="ARBA00022801"/>
    </source>
</evidence>
<organism evidence="5 6">
    <name type="scientific">Micavibrio aeruginosavorus</name>
    <dbReference type="NCBI Taxonomy" id="349221"/>
    <lineage>
        <taxon>Bacteria</taxon>
        <taxon>Pseudomonadati</taxon>
        <taxon>Bdellovibrionota</taxon>
        <taxon>Bdellovibrionia</taxon>
        <taxon>Bdellovibrionales</taxon>
        <taxon>Pseudobdellovibrionaceae</taxon>
        <taxon>Micavibrio</taxon>
    </lineage>
</organism>
<dbReference type="Gene3D" id="3.10.129.10">
    <property type="entry name" value="Hotdog Thioesterase"/>
    <property type="match status" value="1"/>
</dbReference>
<dbReference type="InterPro" id="IPR040170">
    <property type="entry name" value="Cytosol_ACT"/>
</dbReference>
<evidence type="ECO:0000313" key="6">
    <source>
        <dbReference type="Proteomes" id="UP000249739"/>
    </source>
</evidence>
<sequence>MTTETVLPKDRHPVIRTTTTPSDANPGGDIFGGWLLAQMDVAGGVCAFAYVRNRIVTVGVEAMSFHQPVFVGDEVFFYADIQRVGKTSIAVKIEAWAKRKNTSEIIHVTDGIYTYVSIGPDRNPQEIAITAHA</sequence>
<reference evidence="5 6" key="1">
    <citation type="submission" date="2017-08" db="EMBL/GenBank/DDBJ databases">
        <title>Infants hospitalized years apart are colonized by the same room-sourced microbial strains.</title>
        <authorList>
            <person name="Brooks B."/>
            <person name="Olm M.R."/>
            <person name="Firek B.A."/>
            <person name="Baker R."/>
            <person name="Thomas B.C."/>
            <person name="Morowitz M.J."/>
            <person name="Banfield J.F."/>
        </authorList>
    </citation>
    <scope>NUCLEOTIDE SEQUENCE [LARGE SCALE GENOMIC DNA]</scope>
    <source>
        <strain evidence="5">S2_006_000_R2_64</strain>
    </source>
</reference>
<dbReference type="SUPFAM" id="SSF54637">
    <property type="entry name" value="Thioesterase/thiol ester dehydrase-isomerase"/>
    <property type="match status" value="1"/>
</dbReference>
<dbReference type="AlphaFoldDB" id="A0A2W5FLR5"/>
<dbReference type="GO" id="GO:0006637">
    <property type="term" value="P:acyl-CoA metabolic process"/>
    <property type="evidence" value="ECO:0007669"/>
    <property type="project" value="TreeGrafter"/>
</dbReference>